<gene>
    <name evidence="5" type="ORF">C2869_17665</name>
</gene>
<dbReference type="EMBL" id="CP026604">
    <property type="protein sequence ID" value="AWB68131.1"/>
    <property type="molecule type" value="Genomic_DNA"/>
</dbReference>
<evidence type="ECO:0000313" key="5">
    <source>
        <dbReference type="EMBL" id="AWB68131.1"/>
    </source>
</evidence>
<dbReference type="GO" id="GO:0000160">
    <property type="term" value="P:phosphorelay signal transduction system"/>
    <property type="evidence" value="ECO:0007669"/>
    <property type="project" value="InterPro"/>
</dbReference>
<dbReference type="PANTHER" id="PTHR44591:SF3">
    <property type="entry name" value="RESPONSE REGULATORY DOMAIN-CONTAINING PROTEIN"/>
    <property type="match status" value="1"/>
</dbReference>
<dbReference type="SMART" id="SM00448">
    <property type="entry name" value="REC"/>
    <property type="match status" value="1"/>
</dbReference>
<dbReference type="Proteomes" id="UP000244441">
    <property type="component" value="Chromosome"/>
</dbReference>
<dbReference type="InterPro" id="IPR050595">
    <property type="entry name" value="Bact_response_regulator"/>
</dbReference>
<dbReference type="InterPro" id="IPR011006">
    <property type="entry name" value="CheY-like_superfamily"/>
</dbReference>
<proteinExistence type="predicted"/>
<dbReference type="OrthoDB" id="5696993at2"/>
<dbReference type="Gene3D" id="3.40.50.2300">
    <property type="match status" value="1"/>
</dbReference>
<dbReference type="SUPFAM" id="SSF52172">
    <property type="entry name" value="CheY-like"/>
    <property type="match status" value="1"/>
</dbReference>
<accession>A0A2S0VV86</accession>
<evidence type="ECO:0000256" key="1">
    <source>
        <dbReference type="ARBA" id="ARBA00022553"/>
    </source>
</evidence>
<dbReference type="KEGG" id="cate:C2869_17665"/>
<dbReference type="Pfam" id="PF00072">
    <property type="entry name" value="Response_reg"/>
    <property type="match status" value="1"/>
</dbReference>
<dbReference type="PANTHER" id="PTHR44591">
    <property type="entry name" value="STRESS RESPONSE REGULATOR PROTEIN 1"/>
    <property type="match status" value="1"/>
</dbReference>
<evidence type="ECO:0000256" key="2">
    <source>
        <dbReference type="PROSITE-ProRule" id="PRU00169"/>
    </source>
</evidence>
<keyword evidence="6" id="KW-1185">Reference proteome</keyword>
<evidence type="ECO:0000256" key="3">
    <source>
        <dbReference type="SAM" id="MobiDB-lite"/>
    </source>
</evidence>
<dbReference type="CDD" id="cd17574">
    <property type="entry name" value="REC_OmpR"/>
    <property type="match status" value="1"/>
</dbReference>
<dbReference type="InterPro" id="IPR001789">
    <property type="entry name" value="Sig_transdc_resp-reg_receiver"/>
</dbReference>
<name>A0A2S0VV86_9ALTE</name>
<feature type="region of interest" description="Disordered" evidence="3">
    <location>
        <begin position="364"/>
        <end position="384"/>
    </location>
</feature>
<evidence type="ECO:0000259" key="4">
    <source>
        <dbReference type="PROSITE" id="PS50110"/>
    </source>
</evidence>
<dbReference type="PROSITE" id="PS50110">
    <property type="entry name" value="RESPONSE_REGULATORY"/>
    <property type="match status" value="1"/>
</dbReference>
<dbReference type="RefSeq" id="WP_108604196.1">
    <property type="nucleotide sequence ID" value="NZ_CP026604.1"/>
</dbReference>
<sequence length="384" mass="43910">MKDKILIIDDVPEICSLLTMQLENEFEVHVANDGIQAIEAYQDHQYLLVLLDIEIPGMDGFEICQELNQIDKPRKPSLIFISGHDDDETTLRCFEMGADDFISKNTETSILNKKLKALVRYKRMVSALHQEEENLTELVNTTMLQASFYGSCLNLMADIQLADSEERIAQIVFSFMQSQGLKTAFSFSHDGQTNYFDQVNRLCSPIEKKVFTLLKDKGRIYEFSSRLVLNDQHVSLLIKQMPDSQSTQYGLLIDVLAKLVPAIEMRYRALINNRQLQLAQHSLQSTVSNIQMAVQEMQEERQKIIDDIVMKIGLSFHDMDFSDDQEQFLIKLIETSVMEQADNNDKFVSINQQLTQTLDSIHPETLTPQFTEDGDSGSGDIELF</sequence>
<evidence type="ECO:0000313" key="6">
    <source>
        <dbReference type="Proteomes" id="UP000244441"/>
    </source>
</evidence>
<feature type="domain" description="Response regulatory" evidence="4">
    <location>
        <begin position="4"/>
        <end position="119"/>
    </location>
</feature>
<organism evidence="5 6">
    <name type="scientific">Saccharobesus litoralis</name>
    <dbReference type="NCBI Taxonomy" id="2172099"/>
    <lineage>
        <taxon>Bacteria</taxon>
        <taxon>Pseudomonadati</taxon>
        <taxon>Pseudomonadota</taxon>
        <taxon>Gammaproteobacteria</taxon>
        <taxon>Alteromonadales</taxon>
        <taxon>Alteromonadaceae</taxon>
        <taxon>Saccharobesus</taxon>
    </lineage>
</organism>
<reference evidence="5 6" key="1">
    <citation type="submission" date="2018-01" db="EMBL/GenBank/DDBJ databases">
        <title>Genome sequence of a Cantenovulum-like bacteria.</title>
        <authorList>
            <person name="Tan W.R."/>
            <person name="Lau N.-S."/>
            <person name="Go F."/>
            <person name="Amirul A.-A.A."/>
        </authorList>
    </citation>
    <scope>NUCLEOTIDE SEQUENCE [LARGE SCALE GENOMIC DNA]</scope>
    <source>
        <strain evidence="5 6">CCB-QB4</strain>
    </source>
</reference>
<dbReference type="AlphaFoldDB" id="A0A2S0VV86"/>
<feature type="modified residue" description="4-aspartylphosphate" evidence="2">
    <location>
        <position position="52"/>
    </location>
</feature>
<keyword evidence="1 2" id="KW-0597">Phosphoprotein</keyword>
<protein>
    <recommendedName>
        <fullName evidence="4">Response regulatory domain-containing protein</fullName>
    </recommendedName>
</protein>